<dbReference type="InterPro" id="IPR052360">
    <property type="entry name" value="Transcr_Regulatory_Proteins"/>
</dbReference>
<keyword evidence="2" id="KW-0862">Zinc</keyword>
<protein>
    <recommendedName>
        <fullName evidence="10">Zn(2)-C6 fungal-type domain-containing protein</fullName>
    </recommendedName>
</protein>
<name>A0ABR1SWI2_9PEZI</name>
<keyword evidence="1" id="KW-0479">Metal-binding</keyword>
<evidence type="ECO:0000256" key="3">
    <source>
        <dbReference type="ARBA" id="ARBA00023015"/>
    </source>
</evidence>
<evidence type="ECO:0000256" key="1">
    <source>
        <dbReference type="ARBA" id="ARBA00022723"/>
    </source>
</evidence>
<feature type="compositionally biased region" description="Low complexity" evidence="7">
    <location>
        <begin position="88"/>
        <end position="98"/>
    </location>
</feature>
<dbReference type="InterPro" id="IPR021858">
    <property type="entry name" value="Fun_TF"/>
</dbReference>
<dbReference type="EMBL" id="JAQQWK010000006">
    <property type="protein sequence ID" value="KAK8038680.1"/>
    <property type="molecule type" value="Genomic_DNA"/>
</dbReference>
<evidence type="ECO:0000313" key="8">
    <source>
        <dbReference type="EMBL" id="KAK8038680.1"/>
    </source>
</evidence>
<keyword evidence="3" id="KW-0805">Transcription regulation</keyword>
<dbReference type="Proteomes" id="UP001444661">
    <property type="component" value="Unassembled WGS sequence"/>
</dbReference>
<feature type="region of interest" description="Disordered" evidence="7">
    <location>
        <begin position="150"/>
        <end position="209"/>
    </location>
</feature>
<feature type="region of interest" description="Disordered" evidence="7">
    <location>
        <begin position="446"/>
        <end position="496"/>
    </location>
</feature>
<evidence type="ECO:0000256" key="2">
    <source>
        <dbReference type="ARBA" id="ARBA00022833"/>
    </source>
</evidence>
<dbReference type="PANTHER" id="PTHR36206">
    <property type="entry name" value="ASPERCRYPTIN BIOSYNTHESIS CLUSTER-SPECIFIC TRANSCRIPTION REGULATOR ATNN-RELATED"/>
    <property type="match status" value="1"/>
</dbReference>
<feature type="compositionally biased region" description="Low complexity" evidence="7">
    <location>
        <begin position="697"/>
        <end position="710"/>
    </location>
</feature>
<keyword evidence="6" id="KW-0539">Nucleus</keyword>
<reference evidence="8 9" key="1">
    <citation type="submission" date="2023-01" db="EMBL/GenBank/DDBJ databases">
        <title>Analysis of 21 Apiospora genomes using comparative genomics revels a genus with tremendous synthesis potential of carbohydrate active enzymes and secondary metabolites.</title>
        <authorList>
            <person name="Sorensen T."/>
        </authorList>
    </citation>
    <scope>NUCLEOTIDE SEQUENCE [LARGE SCALE GENOMIC DNA]</scope>
    <source>
        <strain evidence="8 9">CBS 33761</strain>
    </source>
</reference>
<feature type="compositionally biased region" description="Low complexity" evidence="7">
    <location>
        <begin position="477"/>
        <end position="496"/>
    </location>
</feature>
<comment type="caution">
    <text evidence="8">The sequence shown here is derived from an EMBL/GenBank/DDBJ whole genome shotgun (WGS) entry which is preliminary data.</text>
</comment>
<organism evidence="8 9">
    <name type="scientific">Apiospora rasikravindrae</name>
    <dbReference type="NCBI Taxonomy" id="990691"/>
    <lineage>
        <taxon>Eukaryota</taxon>
        <taxon>Fungi</taxon>
        <taxon>Dikarya</taxon>
        <taxon>Ascomycota</taxon>
        <taxon>Pezizomycotina</taxon>
        <taxon>Sordariomycetes</taxon>
        <taxon>Xylariomycetidae</taxon>
        <taxon>Amphisphaeriales</taxon>
        <taxon>Apiosporaceae</taxon>
        <taxon>Apiospora</taxon>
    </lineage>
</organism>
<proteinExistence type="predicted"/>
<sequence>MFSFSLANRTKAAALVPPPAEGTLRTRTRSGSHEPSLEDVCTSQEGLAFYTPPDTDACQYALSPEPIVCEEKQDEPMKTMVANRKKTSTTSSSSHSPTGDLPTNNNAPPPPQAKKKKYTRAFSHRARTGCMTWPTCRRCAAANVVCDGYPSAQPPSSKSAATGGSAPTSSQAVAKRTASYSSSSGSGSPASSSSHRSLSPSSRRSSSGKTPLFSINPIVFESATEARYFHHFRVCTRFGLAESAGLLDFWDAYALPIAHQEDYLRQTISAVGAAHQLFVIRSYTTPSSTSSWDTDQENAAIQQYNRAISSLVRAMSSPNSVASSHGALLCCLMFVTFESLLGRYSESIKHIQSGFQLLASLDAAGKIRDAGLWQQTYDLFARLGLEFSAFMDAPLTPALPSNADPAAPIADEDERQPFGDLNEAMYSLRTLDVGHFLALHEAEQAHLLHRGPPSRPPTPEGKMARADPYAAGLPRGTSRTPASVSSSASDNNTVTTTTFDPLWEEAWNDRFYAWNRRFERTVQSLPAPETDLPERDRAMLARLRLQQSFWEMAVELSKNGGDAAGVSHSTCEECLRRAERLAAPFLAAGKPTFSLDGDLISDLSFIISVCRDPDQQGRAMKLLRSLNRREGIWDSREIAEMHEFSISLGVADLWCQDEGLGCSVPAFMRSLSRMSERAYAPRAALVSMAEFTGGGKTTSTSNSSSTGASSVVDGEEGYVV</sequence>
<keyword evidence="5" id="KW-0804">Transcription</keyword>
<feature type="region of interest" description="Disordered" evidence="7">
    <location>
        <begin position="15"/>
        <end position="39"/>
    </location>
</feature>
<evidence type="ECO:0000256" key="7">
    <source>
        <dbReference type="SAM" id="MobiDB-lite"/>
    </source>
</evidence>
<dbReference type="Pfam" id="PF11951">
    <property type="entry name" value="Fungal_trans_2"/>
    <property type="match status" value="1"/>
</dbReference>
<feature type="region of interest" description="Disordered" evidence="7">
    <location>
        <begin position="693"/>
        <end position="720"/>
    </location>
</feature>
<feature type="compositionally biased region" description="Low complexity" evidence="7">
    <location>
        <begin position="150"/>
        <end position="170"/>
    </location>
</feature>
<gene>
    <name evidence="8" type="ORF">PG993_007091</name>
</gene>
<evidence type="ECO:0008006" key="10">
    <source>
        <dbReference type="Google" id="ProtNLM"/>
    </source>
</evidence>
<feature type="region of interest" description="Disordered" evidence="7">
    <location>
        <begin position="83"/>
        <end position="120"/>
    </location>
</feature>
<feature type="compositionally biased region" description="Low complexity" evidence="7">
    <location>
        <begin position="179"/>
        <end position="208"/>
    </location>
</feature>
<evidence type="ECO:0000256" key="4">
    <source>
        <dbReference type="ARBA" id="ARBA00023125"/>
    </source>
</evidence>
<dbReference type="PANTHER" id="PTHR36206:SF12">
    <property type="entry name" value="ASPERCRYPTIN BIOSYNTHESIS CLUSTER-SPECIFIC TRANSCRIPTION REGULATOR ATNN-RELATED"/>
    <property type="match status" value="1"/>
</dbReference>
<evidence type="ECO:0000256" key="5">
    <source>
        <dbReference type="ARBA" id="ARBA00023163"/>
    </source>
</evidence>
<keyword evidence="4" id="KW-0238">DNA-binding</keyword>
<evidence type="ECO:0000313" key="9">
    <source>
        <dbReference type="Proteomes" id="UP001444661"/>
    </source>
</evidence>
<evidence type="ECO:0000256" key="6">
    <source>
        <dbReference type="ARBA" id="ARBA00023242"/>
    </source>
</evidence>
<keyword evidence="9" id="KW-1185">Reference proteome</keyword>
<accession>A0ABR1SWI2</accession>